<feature type="transmembrane region" description="Helical" evidence="17">
    <location>
        <begin position="1202"/>
        <end position="1226"/>
    </location>
</feature>
<gene>
    <name evidence="19" type="ORF">LSH36_130g02067</name>
</gene>
<keyword evidence="11" id="KW-1015">Disulfide bond</keyword>
<comment type="caution">
    <text evidence="19">The sequence shown here is derived from an EMBL/GenBank/DDBJ whole genome shotgun (WGS) entry which is preliminary data.</text>
</comment>
<evidence type="ECO:0000256" key="1">
    <source>
        <dbReference type="ARBA" id="ARBA00004127"/>
    </source>
</evidence>
<dbReference type="FunFam" id="1.20.1640.10:FF:000010">
    <property type="entry name" value="NPC intracellular cholesterol transporter 1"/>
    <property type="match status" value="1"/>
</dbReference>
<evidence type="ECO:0000313" key="19">
    <source>
        <dbReference type="EMBL" id="KAK2160573.1"/>
    </source>
</evidence>
<evidence type="ECO:0000256" key="15">
    <source>
        <dbReference type="ARBA" id="ARBA00034049"/>
    </source>
</evidence>
<dbReference type="InterPro" id="IPR000731">
    <property type="entry name" value="SSD"/>
</dbReference>
<protein>
    <recommendedName>
        <fullName evidence="18">SSD domain-containing protein</fullName>
    </recommendedName>
</protein>
<dbReference type="GO" id="GO:0030299">
    <property type="term" value="P:intestinal cholesterol absorption"/>
    <property type="evidence" value="ECO:0007669"/>
    <property type="project" value="TreeGrafter"/>
</dbReference>
<feature type="transmembrane region" description="Helical" evidence="17">
    <location>
        <begin position="615"/>
        <end position="631"/>
    </location>
</feature>
<dbReference type="SUPFAM" id="SSF82866">
    <property type="entry name" value="Multidrug efflux transporter AcrB transmembrane domain"/>
    <property type="match status" value="2"/>
</dbReference>
<evidence type="ECO:0000256" key="12">
    <source>
        <dbReference type="ARBA" id="ARBA00023166"/>
    </source>
</evidence>
<evidence type="ECO:0000256" key="10">
    <source>
        <dbReference type="ARBA" id="ARBA00023136"/>
    </source>
</evidence>
<keyword evidence="20" id="KW-1185">Reference proteome</keyword>
<dbReference type="GO" id="GO:0008203">
    <property type="term" value="P:cholesterol metabolic process"/>
    <property type="evidence" value="ECO:0007669"/>
    <property type="project" value="UniProtKB-KW"/>
</dbReference>
<evidence type="ECO:0000256" key="4">
    <source>
        <dbReference type="ARBA" id="ARBA00022548"/>
    </source>
</evidence>
<keyword evidence="8" id="KW-0445">Lipid transport</keyword>
<dbReference type="GO" id="GO:0015485">
    <property type="term" value="F:cholesterol binding"/>
    <property type="evidence" value="ECO:0007669"/>
    <property type="project" value="TreeGrafter"/>
</dbReference>
<dbReference type="EMBL" id="JAODUP010000130">
    <property type="protein sequence ID" value="KAK2160573.1"/>
    <property type="molecule type" value="Genomic_DNA"/>
</dbReference>
<keyword evidence="5 17" id="KW-0812">Transmembrane</keyword>
<dbReference type="GO" id="GO:0042632">
    <property type="term" value="P:cholesterol homeostasis"/>
    <property type="evidence" value="ECO:0007669"/>
    <property type="project" value="TreeGrafter"/>
</dbReference>
<evidence type="ECO:0000256" key="5">
    <source>
        <dbReference type="ARBA" id="ARBA00022692"/>
    </source>
</evidence>
<evidence type="ECO:0000313" key="20">
    <source>
        <dbReference type="Proteomes" id="UP001208570"/>
    </source>
</evidence>
<keyword evidence="6" id="KW-0732">Signal</keyword>
<feature type="transmembrane region" description="Helical" evidence="17">
    <location>
        <begin position="1125"/>
        <end position="1150"/>
    </location>
</feature>
<name>A0AAD9JY15_9ANNE</name>
<evidence type="ECO:0000259" key="18">
    <source>
        <dbReference type="PROSITE" id="PS50156"/>
    </source>
</evidence>
<keyword evidence="9" id="KW-0443">Lipid metabolism</keyword>
<feature type="transmembrane region" description="Helical" evidence="17">
    <location>
        <begin position="1098"/>
        <end position="1119"/>
    </location>
</feature>
<feature type="transmembrane region" description="Helical" evidence="17">
    <location>
        <begin position="337"/>
        <end position="360"/>
    </location>
</feature>
<dbReference type="InterPro" id="IPR053956">
    <property type="entry name" value="NPC1_MLD"/>
</dbReference>
<sequence length="1278" mass="142928">MFYFQVAVEVQCADHCIWFGQCGMIKNKGPYNCLNDTAPQILTNKTAVKIMKKFCPTLVPDGVKEHLLCCDSAQINTLTRNLQLANQLLSRCPACEQNFYEVFCRMTCDPKQNSFLKVITTWNATNSVLVTGIDYAISVQFADGMYNSCVNVQGVGGELAIKSLCNTDVKHCSPEHLLSYLGDPNQNPNTPLLIQFNVTEVPWQANGTTLHPMNHSTLHCSESCSCQDCVEACPPLPSKTEEKHWTIFGVDGISVVMYCIFVSFLLFFAIAEIWRYILCPALDDDDPLDDNTLLINGSKHHRDVGDVGCCQSIGAWVENKFEHLFEKWGLFCAKHPAIVIATTVVLCAALSSGIVSFTVITDPVELWSSPNCRARREMDYFNENFTPFYRTEQLIIKPTNTSLYYHNDSGASATKTAFGPVFPLPLLMEVILKFQHSIVNITAFSSKQNVMVSLEDICFKPLSPDNNNCTIESFLNYYQNSADNLNKTIIHFNDFGDKTVMADYIDHFQMCIRNPESVDDTTKLHMSCLADYGGPVQPNVVLGGYPGDNFENATALVITVLVNNFINDTFQDLALAWEEEFINFVKKFSSPHFTVSFMAERSIQDELNKESHSDVLTILISYLVMFAYVYSGVPATLIIIEVIPFLVLAVGVDNIFILVQTFQRSSSVEGVSVEYQVAKVVGQVGPSMLLTSLSESCAFFLGALTSMPAVYIFSLYAAAAVFIDFLLQISIFVSLLTLDAKRQEANRLDLCCCLKKQPRDLLDTITKHEGILFRFMKNCYSQILLNKYIRPAVMIIFVAWACFCGALVDKVGVGLDQKLSMPQDSYVLDYFNAMGHYLQVGAPVYFVVEDGHDYTTQVGQNQICGARGCPEISLLGQVFQASRTPDKSYITQAAMPWLDDYFDWISTDGCCRIYQGNHTFCPTSVDDDACDSCYKYMNLTKNHRPVGQDFLHYLPYFLEVNPNLKCTKGGHALYGSAVKLRKDPQTNLTHIGATSFMTYHKAMNTSHDFIEGLRYARKLGDNITETIINWNSSSSNTHLTTNHSLTNLTNKVFPYSKFYVFYEQYLTIRHETVFNLLICLGSVFFVTFLLLGLDLWSALIITLVIAMIINSLFGLMYLWDITLNAVSLVNLVMAIGISVEFSSHTVRAFVVSTAGNRIQRAKDSLVHMGSSVLSGITLTKLGGIIVLAFSKSQLFQVFYFRMYLGIVLFGALHGLVFLPVLLSYIGPPLNKVKLQKQQQAFVPPLSPSDPRVETSDTDRGVPGVPYDNLYSNTEYGDT</sequence>
<organism evidence="19 20">
    <name type="scientific">Paralvinella palmiformis</name>
    <dbReference type="NCBI Taxonomy" id="53620"/>
    <lineage>
        <taxon>Eukaryota</taxon>
        <taxon>Metazoa</taxon>
        <taxon>Spiralia</taxon>
        <taxon>Lophotrochozoa</taxon>
        <taxon>Annelida</taxon>
        <taxon>Polychaeta</taxon>
        <taxon>Sedentaria</taxon>
        <taxon>Canalipalpata</taxon>
        <taxon>Terebellida</taxon>
        <taxon>Terebelliformia</taxon>
        <taxon>Alvinellidae</taxon>
        <taxon>Paralvinella</taxon>
    </lineage>
</organism>
<evidence type="ECO:0000256" key="13">
    <source>
        <dbReference type="ARBA" id="ARBA00023180"/>
    </source>
</evidence>
<evidence type="ECO:0000256" key="2">
    <source>
        <dbReference type="ARBA" id="ARBA00005585"/>
    </source>
</evidence>
<feature type="compositionally biased region" description="Basic and acidic residues" evidence="16">
    <location>
        <begin position="1250"/>
        <end position="1259"/>
    </location>
</feature>
<feature type="compositionally biased region" description="Polar residues" evidence="16">
    <location>
        <begin position="1269"/>
        <end position="1278"/>
    </location>
</feature>
<evidence type="ECO:0000256" key="7">
    <source>
        <dbReference type="ARBA" id="ARBA00022989"/>
    </source>
</evidence>
<keyword evidence="3" id="KW-0813">Transport</keyword>
<dbReference type="Gene3D" id="1.20.1640.10">
    <property type="entry name" value="Multidrug efflux transporter AcrB transmembrane domain"/>
    <property type="match status" value="2"/>
</dbReference>
<feature type="transmembrane region" description="Helical" evidence="17">
    <location>
        <begin position="637"/>
        <end position="659"/>
    </location>
</feature>
<dbReference type="Pfam" id="PF12349">
    <property type="entry name" value="Sterol-sensing"/>
    <property type="match status" value="1"/>
</dbReference>
<comment type="catalytic activity">
    <reaction evidence="15">
        <text>cholesterol(in) = cholesterol(out)</text>
        <dbReference type="Rhea" id="RHEA:39747"/>
        <dbReference type="ChEBI" id="CHEBI:16113"/>
    </reaction>
</comment>
<dbReference type="PROSITE" id="PS50156">
    <property type="entry name" value="SSD"/>
    <property type="match status" value="1"/>
</dbReference>
<feature type="transmembrane region" description="Helical" evidence="17">
    <location>
        <begin position="255"/>
        <end position="277"/>
    </location>
</feature>
<dbReference type="PANTHER" id="PTHR45727:SF2">
    <property type="entry name" value="NPC INTRACELLULAR CHOLESTEROL TRANSPORTER 1"/>
    <property type="match status" value="1"/>
</dbReference>
<dbReference type="GO" id="GO:0012505">
    <property type="term" value="C:endomembrane system"/>
    <property type="evidence" value="ECO:0007669"/>
    <property type="project" value="UniProtKB-SubCell"/>
</dbReference>
<comment type="similarity">
    <text evidence="2">Belongs to the patched family.</text>
</comment>
<dbReference type="GO" id="GO:0015918">
    <property type="term" value="P:sterol transport"/>
    <property type="evidence" value="ECO:0007669"/>
    <property type="project" value="TreeGrafter"/>
</dbReference>
<accession>A0AAD9JY15</accession>
<feature type="transmembrane region" description="Helical" evidence="17">
    <location>
        <begin position="1171"/>
        <end position="1190"/>
    </location>
</feature>
<keyword evidence="14" id="KW-0753">Steroid metabolism</keyword>
<dbReference type="PANTHER" id="PTHR45727">
    <property type="entry name" value="NPC INTRACELLULAR CHOLESTEROL TRANSPORTER 1"/>
    <property type="match status" value="1"/>
</dbReference>
<proteinExistence type="inferred from homology"/>
<dbReference type="Proteomes" id="UP001208570">
    <property type="component" value="Unassembled WGS sequence"/>
</dbReference>
<evidence type="ECO:0000256" key="3">
    <source>
        <dbReference type="ARBA" id="ARBA00022448"/>
    </source>
</evidence>
<feature type="region of interest" description="Disordered" evidence="16">
    <location>
        <begin position="1242"/>
        <end position="1278"/>
    </location>
</feature>
<dbReference type="GO" id="GO:0005886">
    <property type="term" value="C:plasma membrane"/>
    <property type="evidence" value="ECO:0007669"/>
    <property type="project" value="TreeGrafter"/>
</dbReference>
<dbReference type="Pfam" id="PF16414">
    <property type="entry name" value="NPC1_N"/>
    <property type="match status" value="1"/>
</dbReference>
<keyword evidence="12" id="KW-1207">Sterol metabolism</keyword>
<evidence type="ECO:0000256" key="8">
    <source>
        <dbReference type="ARBA" id="ARBA00023055"/>
    </source>
</evidence>
<evidence type="ECO:0000256" key="17">
    <source>
        <dbReference type="SAM" id="Phobius"/>
    </source>
</evidence>
<feature type="transmembrane region" description="Helical" evidence="17">
    <location>
        <begin position="788"/>
        <end position="808"/>
    </location>
</feature>
<feature type="transmembrane region" description="Helical" evidence="17">
    <location>
        <begin position="710"/>
        <end position="738"/>
    </location>
</feature>
<keyword evidence="7 17" id="KW-1133">Transmembrane helix</keyword>
<evidence type="ECO:0000256" key="16">
    <source>
        <dbReference type="SAM" id="MobiDB-lite"/>
    </source>
</evidence>
<feature type="transmembrane region" description="Helical" evidence="17">
    <location>
        <begin position="1073"/>
        <end position="1091"/>
    </location>
</feature>
<reference evidence="19" key="1">
    <citation type="journal article" date="2023" name="Mol. Biol. Evol.">
        <title>Third-Generation Sequencing Reveals the Adaptive Role of the Epigenome in Three Deep-Sea Polychaetes.</title>
        <authorList>
            <person name="Perez M."/>
            <person name="Aroh O."/>
            <person name="Sun Y."/>
            <person name="Lan Y."/>
            <person name="Juniper S.K."/>
            <person name="Young C.R."/>
            <person name="Angers B."/>
            <person name="Qian P.Y."/>
        </authorList>
    </citation>
    <scope>NUCLEOTIDE SEQUENCE</scope>
    <source>
        <strain evidence="19">P08H-3</strain>
    </source>
</reference>
<keyword evidence="4" id="KW-0153">Cholesterol metabolism</keyword>
<keyword evidence="10 17" id="KW-0472">Membrane</keyword>
<dbReference type="Pfam" id="PF22314">
    <property type="entry name" value="NPC1_MLD"/>
    <property type="match status" value="1"/>
</dbReference>
<evidence type="ECO:0000256" key="11">
    <source>
        <dbReference type="ARBA" id="ARBA00023157"/>
    </source>
</evidence>
<comment type="subcellular location">
    <subcellularLocation>
        <location evidence="1">Endomembrane system</location>
        <topology evidence="1">Multi-pass membrane protein</topology>
    </subcellularLocation>
</comment>
<evidence type="ECO:0000256" key="6">
    <source>
        <dbReference type="ARBA" id="ARBA00022729"/>
    </source>
</evidence>
<dbReference type="InterPro" id="IPR053958">
    <property type="entry name" value="HMGCR/SNAP/NPC1-like_SSD"/>
</dbReference>
<keyword evidence="13" id="KW-0325">Glycoprotein</keyword>
<evidence type="ECO:0000256" key="9">
    <source>
        <dbReference type="ARBA" id="ARBA00023098"/>
    </source>
</evidence>
<evidence type="ECO:0000256" key="14">
    <source>
        <dbReference type="ARBA" id="ARBA00023221"/>
    </source>
</evidence>
<dbReference type="InterPro" id="IPR032190">
    <property type="entry name" value="NPC1_N"/>
</dbReference>
<dbReference type="AlphaFoldDB" id="A0AAD9JY15"/>
<feature type="domain" description="SSD" evidence="18">
    <location>
        <begin position="632"/>
        <end position="738"/>
    </location>
</feature>